<keyword evidence="4" id="KW-0472">Membrane</keyword>
<dbReference type="EMBL" id="VRYZ01000001">
    <property type="protein sequence ID" value="TXS94623.1"/>
    <property type="molecule type" value="Genomic_DNA"/>
</dbReference>
<evidence type="ECO:0000256" key="2">
    <source>
        <dbReference type="ARBA" id="ARBA00022692"/>
    </source>
</evidence>
<dbReference type="SUPFAM" id="SSF74653">
    <property type="entry name" value="TolA/TonB C-terminal domain"/>
    <property type="match status" value="1"/>
</dbReference>
<feature type="signal peptide" evidence="5">
    <location>
        <begin position="1"/>
        <end position="32"/>
    </location>
</feature>
<evidence type="ECO:0000256" key="1">
    <source>
        <dbReference type="ARBA" id="ARBA00004167"/>
    </source>
</evidence>
<keyword evidence="7" id="KW-1185">Reference proteome</keyword>
<dbReference type="OrthoDB" id="5956919at2"/>
<evidence type="ECO:0000256" key="3">
    <source>
        <dbReference type="ARBA" id="ARBA00022989"/>
    </source>
</evidence>
<dbReference type="Gene3D" id="3.30.1150.10">
    <property type="match status" value="1"/>
</dbReference>
<evidence type="ECO:0000256" key="4">
    <source>
        <dbReference type="ARBA" id="ARBA00023136"/>
    </source>
</evidence>
<keyword evidence="2" id="KW-0812">Transmembrane</keyword>
<sequence>MSSMSVNPHRILRSLAQVLAFSSLLAALPTSAQGGFVPPERISGRSPSLDSSFTQEAWLVYTYKVDAEGNVADATIQSSNGVPAVDTHMLNQLKAMRFRPATRNGTPVEVPAGPVVYTWILDTPREMSPAFSSTYEQAWEKFRAGDYDGAFDLAAQLKEMPGRNAFEDVKFQILAASIASRWDDPATEMQHLKRVMEFQNLADRNRFENPYVEPEHYALMLARVHTLQLENNQLADAQATFNQIMIRGSGDEVIQKVQSAQQAAQARFQANPDIATKGELTPLYRGGPGSWETRLTRNTFNLQNVRGDISWIYLACLGNEQRLPFPSTRPWTVPNGWKECKVEISGRAGTRFELHQLAGAV</sequence>
<comment type="caution">
    <text evidence="6">The sequence shown here is derived from an EMBL/GenBank/DDBJ whole genome shotgun (WGS) entry which is preliminary data.</text>
</comment>
<name>A0A5C9A187_9GAMM</name>
<evidence type="ECO:0000313" key="6">
    <source>
        <dbReference type="EMBL" id="TXS94623.1"/>
    </source>
</evidence>
<reference evidence="6 7" key="1">
    <citation type="submission" date="2019-08" db="EMBL/GenBank/DDBJ databases">
        <title>Parahaliea maris sp. nov., isolated from the surface seawater.</title>
        <authorList>
            <person name="Liu Y."/>
        </authorList>
    </citation>
    <scope>NUCLEOTIDE SEQUENCE [LARGE SCALE GENOMIC DNA]</scope>
    <source>
        <strain evidence="6 7">S2-26</strain>
    </source>
</reference>
<evidence type="ECO:0000256" key="5">
    <source>
        <dbReference type="SAM" id="SignalP"/>
    </source>
</evidence>
<accession>A0A5C9A187</accession>
<dbReference type="AlphaFoldDB" id="A0A5C9A187"/>
<keyword evidence="5" id="KW-0732">Signal</keyword>
<evidence type="ECO:0000313" key="7">
    <source>
        <dbReference type="Proteomes" id="UP000321933"/>
    </source>
</evidence>
<dbReference type="InterPro" id="IPR006260">
    <property type="entry name" value="TonB/TolA_C"/>
</dbReference>
<dbReference type="NCBIfam" id="TIGR01352">
    <property type="entry name" value="tonB_Cterm"/>
    <property type="match status" value="1"/>
</dbReference>
<dbReference type="GO" id="GO:0016020">
    <property type="term" value="C:membrane"/>
    <property type="evidence" value="ECO:0007669"/>
    <property type="project" value="UniProtKB-SubCell"/>
</dbReference>
<organism evidence="6 7">
    <name type="scientific">Parahaliea aestuarii</name>
    <dbReference type="NCBI Taxonomy" id="1852021"/>
    <lineage>
        <taxon>Bacteria</taxon>
        <taxon>Pseudomonadati</taxon>
        <taxon>Pseudomonadota</taxon>
        <taxon>Gammaproteobacteria</taxon>
        <taxon>Cellvibrionales</taxon>
        <taxon>Halieaceae</taxon>
        <taxon>Parahaliea</taxon>
    </lineage>
</organism>
<dbReference type="Proteomes" id="UP000321933">
    <property type="component" value="Unassembled WGS sequence"/>
</dbReference>
<comment type="subcellular location">
    <subcellularLocation>
        <location evidence="1">Membrane</location>
        <topology evidence="1">Single-pass membrane protein</topology>
    </subcellularLocation>
</comment>
<protein>
    <submittedName>
        <fullName evidence="6">Energy transducer TonB</fullName>
    </submittedName>
</protein>
<keyword evidence="3" id="KW-1133">Transmembrane helix</keyword>
<feature type="chain" id="PRO_5022782999" evidence="5">
    <location>
        <begin position="33"/>
        <end position="361"/>
    </location>
</feature>
<gene>
    <name evidence="6" type="ORF">FVW59_01525</name>
</gene>
<proteinExistence type="predicted"/>